<proteinExistence type="predicted"/>
<dbReference type="PROSITE" id="PS50090">
    <property type="entry name" value="MYB_LIKE"/>
    <property type="match status" value="1"/>
</dbReference>
<feature type="domain" description="HTH myb-type" evidence="4">
    <location>
        <begin position="386"/>
        <end position="442"/>
    </location>
</feature>
<dbReference type="InterPro" id="IPR001005">
    <property type="entry name" value="SANT/Myb"/>
</dbReference>
<dbReference type="CDD" id="cd11660">
    <property type="entry name" value="SANT_TRF"/>
    <property type="match status" value="1"/>
</dbReference>
<evidence type="ECO:0000313" key="5">
    <source>
        <dbReference type="EMBL" id="CAD9652035.1"/>
    </source>
</evidence>
<feature type="region of interest" description="Disordered" evidence="2">
    <location>
        <begin position="476"/>
        <end position="497"/>
    </location>
</feature>
<dbReference type="Pfam" id="PF13921">
    <property type="entry name" value="Myb_DNA-bind_6"/>
    <property type="match status" value="1"/>
</dbReference>
<reference evidence="5" key="1">
    <citation type="submission" date="2021-01" db="EMBL/GenBank/DDBJ databases">
        <authorList>
            <person name="Corre E."/>
            <person name="Pelletier E."/>
            <person name="Niang G."/>
            <person name="Scheremetjew M."/>
            <person name="Finn R."/>
            <person name="Kale V."/>
            <person name="Holt S."/>
            <person name="Cochrane G."/>
            <person name="Meng A."/>
            <person name="Brown T."/>
            <person name="Cohen L."/>
        </authorList>
    </citation>
    <scope>NUCLEOTIDE SEQUENCE</scope>
    <source>
        <strain evidence="5">SAG 11-48b</strain>
    </source>
</reference>
<evidence type="ECO:0000256" key="1">
    <source>
        <dbReference type="ARBA" id="ARBA00023242"/>
    </source>
</evidence>
<feature type="region of interest" description="Disordered" evidence="2">
    <location>
        <begin position="303"/>
        <end position="352"/>
    </location>
</feature>
<accession>A0A7S2QU13</accession>
<feature type="region of interest" description="Disordered" evidence="2">
    <location>
        <begin position="1"/>
        <end position="181"/>
    </location>
</feature>
<dbReference type="SUPFAM" id="SSF46689">
    <property type="entry name" value="Homeodomain-like"/>
    <property type="match status" value="1"/>
</dbReference>
<dbReference type="Gene3D" id="1.10.10.60">
    <property type="entry name" value="Homeodomain-like"/>
    <property type="match status" value="1"/>
</dbReference>
<feature type="compositionally biased region" description="Acidic residues" evidence="2">
    <location>
        <begin position="141"/>
        <end position="150"/>
    </location>
</feature>
<feature type="compositionally biased region" description="Low complexity" evidence="2">
    <location>
        <begin position="127"/>
        <end position="140"/>
    </location>
</feature>
<feature type="compositionally biased region" description="Low complexity" evidence="2">
    <location>
        <begin position="320"/>
        <end position="352"/>
    </location>
</feature>
<dbReference type="AlphaFoldDB" id="A0A7S2QU13"/>
<feature type="compositionally biased region" description="Acidic residues" evidence="2">
    <location>
        <begin position="66"/>
        <end position="82"/>
    </location>
</feature>
<keyword evidence="1" id="KW-0539">Nucleus</keyword>
<dbReference type="PANTHER" id="PTHR46734">
    <property type="entry name" value="TELOMERIC REPEAT-BINDING FACTOR 1 TERF1"/>
    <property type="match status" value="1"/>
</dbReference>
<name>A0A7S2QU13_9CHLO</name>
<feature type="compositionally biased region" description="Basic residues" evidence="2">
    <location>
        <begin position="50"/>
        <end position="61"/>
    </location>
</feature>
<dbReference type="InterPro" id="IPR052450">
    <property type="entry name" value="TRBD-Containing_Protein"/>
</dbReference>
<dbReference type="PANTHER" id="PTHR46734:SF1">
    <property type="entry name" value="TELOMERIC REPEAT-BINDING FACTOR 1"/>
    <property type="match status" value="1"/>
</dbReference>
<protein>
    <recommendedName>
        <fullName evidence="6">Myb-like domain-containing protein</fullName>
    </recommendedName>
</protein>
<feature type="compositionally biased region" description="Low complexity" evidence="2">
    <location>
        <begin position="151"/>
        <end position="165"/>
    </location>
</feature>
<feature type="domain" description="Myb-like" evidence="3">
    <location>
        <begin position="384"/>
        <end position="438"/>
    </location>
</feature>
<organism evidence="5">
    <name type="scientific">Chlamydomonas chlamydogama</name>
    <dbReference type="NCBI Taxonomy" id="225041"/>
    <lineage>
        <taxon>Eukaryota</taxon>
        <taxon>Viridiplantae</taxon>
        <taxon>Chlorophyta</taxon>
        <taxon>core chlorophytes</taxon>
        <taxon>Chlorophyceae</taxon>
        <taxon>CS clade</taxon>
        <taxon>Chlamydomonadales</taxon>
        <taxon>Chlamydomonadaceae</taxon>
        <taxon>Chlamydomonas</taxon>
    </lineage>
</organism>
<evidence type="ECO:0000259" key="4">
    <source>
        <dbReference type="PROSITE" id="PS51294"/>
    </source>
</evidence>
<evidence type="ECO:0000259" key="3">
    <source>
        <dbReference type="PROSITE" id="PS50090"/>
    </source>
</evidence>
<evidence type="ECO:0000256" key="2">
    <source>
        <dbReference type="SAM" id="MobiDB-lite"/>
    </source>
</evidence>
<dbReference type="PROSITE" id="PS51294">
    <property type="entry name" value="HTH_MYB"/>
    <property type="match status" value="1"/>
</dbReference>
<dbReference type="InterPro" id="IPR017930">
    <property type="entry name" value="Myb_dom"/>
</dbReference>
<sequence>MKNKELKKASASGRSGKRQISPGRGDRRKRLEDADSYYSSEENRIGYAKPARKPRPSKRTRSHEVIDEDDVDVVDMMEDDQEQAAGINPADETCAEHLQGVAPPSPNVEDEYPPPYQLEQEEEQAMEADQTAAAANNEAAGEQDDDEAEDFAGAADEGAGPAADQEAGDGRAGTSGQEAPRYKDGFMEADRVTLADARGAGNICTVHLRLVKLPPDLSDQFEEVQGITIPVEVPSLTGTLQMVKRIIARATEGLIWPCMQILRHPVTGAELPGYVDGSDVTLSSRGINDGDVLDLEIQHLTEEGQRQEPMLHRLPPVPYRSSGQRSQRQQAAAAAQPQPQQHFGASGAPASGSAAAAAAPAGAGSSGAASDGVGLGPGSWRSLVNNRNKNPWTVEETDALLEGMERYGKAYATITEQYPVLKRARTQVNMKDRWRNLVQSYTKGWVGMRHPITPAQQMRVRNLVYLYDRWAVPQDPAPDNQQADAIENVPSPVGEVV</sequence>
<evidence type="ECO:0008006" key="6">
    <source>
        <dbReference type="Google" id="ProtNLM"/>
    </source>
</evidence>
<gene>
    <name evidence="5" type="ORF">CCHL1392_LOCUS721</name>
</gene>
<dbReference type="SMART" id="SM00717">
    <property type="entry name" value="SANT"/>
    <property type="match status" value="1"/>
</dbReference>
<dbReference type="EMBL" id="HBHD01001314">
    <property type="protein sequence ID" value="CAD9652035.1"/>
    <property type="molecule type" value="Transcribed_RNA"/>
</dbReference>
<dbReference type="InterPro" id="IPR009057">
    <property type="entry name" value="Homeodomain-like_sf"/>
</dbReference>